<evidence type="ECO:0000313" key="3">
    <source>
        <dbReference type="EMBL" id="XDK35788.1"/>
    </source>
</evidence>
<protein>
    <submittedName>
        <fullName evidence="3">DUF4136 domain-containing protein</fullName>
    </submittedName>
</protein>
<proteinExistence type="predicted"/>
<dbReference type="EMBL" id="CP162607">
    <property type="protein sequence ID" value="XDK35788.1"/>
    <property type="molecule type" value="Genomic_DNA"/>
</dbReference>
<sequence length="193" mass="21849">MLCRVVLLSLVMLLGACQSNNATVDFDASRDFAAYRSWVWQEPALQYRPDDPRIKSDLTEQRIRQAVTGQLDQRGLRPAQGNSQGDLKVQSYLIVEQRQQQITTHYGGAWNGYWNGYWGGPMYNETRSVDYKVATIQIDMFDSKDGKLVWRGSAEQIMNNYPPTPEERSSAIYDTVSSALSNYPPTRGTTPSP</sequence>
<organism evidence="3">
    <name type="scientific">Pseudomonas sp. Hg7Tf</name>
    <dbReference type="NCBI Taxonomy" id="3236988"/>
    <lineage>
        <taxon>Bacteria</taxon>
        <taxon>Pseudomonadati</taxon>
        <taxon>Pseudomonadota</taxon>
        <taxon>Gammaproteobacteria</taxon>
        <taxon>Pseudomonadales</taxon>
        <taxon>Pseudomonadaceae</taxon>
        <taxon>Pseudomonas</taxon>
    </lineage>
</organism>
<dbReference type="RefSeq" id="WP_045182356.1">
    <property type="nucleotide sequence ID" value="NZ_CP162607.1"/>
</dbReference>
<dbReference type="Pfam" id="PF13590">
    <property type="entry name" value="DUF4136"/>
    <property type="match status" value="1"/>
</dbReference>
<accession>A0AB39I1D7</accession>
<feature type="signal peptide" evidence="1">
    <location>
        <begin position="1"/>
        <end position="22"/>
    </location>
</feature>
<feature type="domain" description="DUF4136" evidence="2">
    <location>
        <begin position="24"/>
        <end position="185"/>
    </location>
</feature>
<reference evidence="3" key="1">
    <citation type="submission" date="2024-07" db="EMBL/GenBank/DDBJ databases">
        <title>Identification and characteristics of a novel species of coltsfoot's symbiotic bacteria.</title>
        <authorList>
            <person name="Juszczyk A."/>
            <person name="Jasielczuk I."/>
            <person name="Gurgul A."/>
            <person name="Rogala M."/>
            <person name="Kowalczyk A."/>
            <person name="Szmatola T."/>
            <person name="Kosecka-Strojek M."/>
            <person name="Arent Z."/>
            <person name="Latowski D."/>
        </authorList>
    </citation>
    <scope>NUCLEOTIDE SEQUENCE</scope>
    <source>
        <strain evidence="3">Hg7Tf</strain>
    </source>
</reference>
<dbReference type="InterPro" id="IPR025411">
    <property type="entry name" value="DUF4136"/>
</dbReference>
<keyword evidence="1" id="KW-0732">Signal</keyword>
<feature type="chain" id="PRO_5044254304" evidence="1">
    <location>
        <begin position="23"/>
        <end position="193"/>
    </location>
</feature>
<evidence type="ECO:0000259" key="2">
    <source>
        <dbReference type="Pfam" id="PF13590"/>
    </source>
</evidence>
<dbReference type="Gene3D" id="3.30.160.670">
    <property type="match status" value="1"/>
</dbReference>
<name>A0AB39I1D7_9PSED</name>
<dbReference type="AlphaFoldDB" id="A0AB39I1D7"/>
<dbReference type="PROSITE" id="PS51257">
    <property type="entry name" value="PROKAR_LIPOPROTEIN"/>
    <property type="match status" value="1"/>
</dbReference>
<evidence type="ECO:0000256" key="1">
    <source>
        <dbReference type="SAM" id="SignalP"/>
    </source>
</evidence>
<gene>
    <name evidence="3" type="ORF">AB4Y39_19060</name>
</gene>